<feature type="chain" id="PRO_5004774469" description="SCP domain-containing protein" evidence="2">
    <location>
        <begin position="20"/>
        <end position="302"/>
    </location>
</feature>
<dbReference type="Gene3D" id="3.40.33.10">
    <property type="entry name" value="CAP"/>
    <property type="match status" value="1"/>
</dbReference>
<dbReference type="SMART" id="SM00198">
    <property type="entry name" value="SCP"/>
    <property type="match status" value="1"/>
</dbReference>
<dbReference type="VEuPathDB" id="FungiDB:G647_03825"/>
<dbReference type="FunFam" id="3.40.33.10:FF:000018">
    <property type="entry name" value="SCP-like extracellular protein, putative"/>
    <property type="match status" value="1"/>
</dbReference>
<proteinExistence type="predicted"/>
<dbReference type="PRINTS" id="PR00837">
    <property type="entry name" value="V5TPXLIKE"/>
</dbReference>
<evidence type="ECO:0000259" key="3">
    <source>
        <dbReference type="SMART" id="SM00198"/>
    </source>
</evidence>
<name>V9DCQ4_9EURO</name>
<evidence type="ECO:0000256" key="1">
    <source>
        <dbReference type="SAM" id="MobiDB-lite"/>
    </source>
</evidence>
<dbReference type="InterPro" id="IPR035940">
    <property type="entry name" value="CAP_sf"/>
</dbReference>
<protein>
    <recommendedName>
        <fullName evidence="3">SCP domain-containing protein</fullName>
    </recommendedName>
</protein>
<dbReference type="PANTHER" id="PTHR10334">
    <property type="entry name" value="CYSTEINE-RICH SECRETORY PROTEIN-RELATED"/>
    <property type="match status" value="1"/>
</dbReference>
<dbReference type="Proteomes" id="UP000030678">
    <property type="component" value="Unassembled WGS sequence"/>
</dbReference>
<feature type="region of interest" description="Disordered" evidence="1">
    <location>
        <begin position="49"/>
        <end position="140"/>
    </location>
</feature>
<dbReference type="Pfam" id="PF00188">
    <property type="entry name" value="CAP"/>
    <property type="match status" value="1"/>
</dbReference>
<organism evidence="4 5">
    <name type="scientific">Cladophialophora carrionii CBS 160.54</name>
    <dbReference type="NCBI Taxonomy" id="1279043"/>
    <lineage>
        <taxon>Eukaryota</taxon>
        <taxon>Fungi</taxon>
        <taxon>Dikarya</taxon>
        <taxon>Ascomycota</taxon>
        <taxon>Pezizomycotina</taxon>
        <taxon>Eurotiomycetes</taxon>
        <taxon>Chaetothyriomycetidae</taxon>
        <taxon>Chaetothyriales</taxon>
        <taxon>Herpotrichiellaceae</taxon>
        <taxon>Cladophialophora</taxon>
    </lineage>
</organism>
<dbReference type="HOGENOM" id="CLU_035730_5_0_1"/>
<accession>V9DCQ4</accession>
<dbReference type="GO" id="GO:0005576">
    <property type="term" value="C:extracellular region"/>
    <property type="evidence" value="ECO:0007669"/>
    <property type="project" value="InterPro"/>
</dbReference>
<dbReference type="InterPro" id="IPR014044">
    <property type="entry name" value="CAP_dom"/>
</dbReference>
<feature type="signal peptide" evidence="2">
    <location>
        <begin position="1"/>
        <end position="19"/>
    </location>
</feature>
<dbReference type="CDD" id="cd05380">
    <property type="entry name" value="CAP_euk"/>
    <property type="match status" value="1"/>
</dbReference>
<feature type="domain" description="SCP" evidence="3">
    <location>
        <begin position="141"/>
        <end position="285"/>
    </location>
</feature>
<evidence type="ECO:0000313" key="5">
    <source>
        <dbReference type="Proteomes" id="UP000030678"/>
    </source>
</evidence>
<dbReference type="InterPro" id="IPR018244">
    <property type="entry name" value="Allrgn_V5/Tpx1_CS"/>
</dbReference>
<sequence length="302" mass="31226">MKTATALFLGAMYASMAAATPLEKRAYTTKIELFTVTVTVTGYPPAETPVATSVDAAPSAQVTPDDSEGSTWGGWGEWRGGSWSSDSASPTAAAPPADTPAFEAPSPTSAPESNSWPSSTPEAPASPPSAPAPVSTSVSSDYKQGILDSHNMHRSNASVPNLSWDDHMASIAAQIAASCVYAHDTSTGGGGYGQNIGAGAPPEDIPAMITNEMYNGEIGFYPGYGSEPDMSNFEKWGHYSQIVWKSTTGVGCATQYCPNGLANTGGNVSPYFTVCNYSPPGNFGGQYAENVLQPGNAPTVTL</sequence>
<evidence type="ECO:0000256" key="2">
    <source>
        <dbReference type="SAM" id="SignalP"/>
    </source>
</evidence>
<gene>
    <name evidence="4" type="ORF">G647_03825</name>
</gene>
<dbReference type="RefSeq" id="XP_008726392.1">
    <property type="nucleotide sequence ID" value="XM_008728170.1"/>
</dbReference>
<evidence type="ECO:0000313" key="4">
    <source>
        <dbReference type="EMBL" id="ETI24456.1"/>
    </source>
</evidence>
<feature type="compositionally biased region" description="Polar residues" evidence="1">
    <location>
        <begin position="106"/>
        <end position="116"/>
    </location>
</feature>
<dbReference type="PROSITE" id="PS01009">
    <property type="entry name" value="CRISP_1"/>
    <property type="match status" value="1"/>
</dbReference>
<dbReference type="SUPFAM" id="SSF55797">
    <property type="entry name" value="PR-1-like"/>
    <property type="match status" value="1"/>
</dbReference>
<dbReference type="OrthoDB" id="337038at2759"/>
<dbReference type="InterPro" id="IPR001283">
    <property type="entry name" value="CRISP-related"/>
</dbReference>
<dbReference type="GeneID" id="19982318"/>
<reference evidence="4 5" key="1">
    <citation type="submission" date="2013-03" db="EMBL/GenBank/DDBJ databases">
        <title>The Genome Sequence of Cladophialophora carrionii CBS 160.54.</title>
        <authorList>
            <consortium name="The Broad Institute Genomics Platform"/>
            <person name="Cuomo C."/>
            <person name="de Hoog S."/>
            <person name="Gorbushina A."/>
            <person name="Walker B."/>
            <person name="Young S.K."/>
            <person name="Zeng Q."/>
            <person name="Gargeya S."/>
            <person name="Fitzgerald M."/>
            <person name="Haas B."/>
            <person name="Abouelleil A."/>
            <person name="Allen A.W."/>
            <person name="Alvarado L."/>
            <person name="Arachchi H.M."/>
            <person name="Berlin A.M."/>
            <person name="Chapman S.B."/>
            <person name="Gainer-Dewar J."/>
            <person name="Goldberg J."/>
            <person name="Griggs A."/>
            <person name="Gujja S."/>
            <person name="Hansen M."/>
            <person name="Howarth C."/>
            <person name="Imamovic A."/>
            <person name="Ireland A."/>
            <person name="Larimer J."/>
            <person name="McCowan C."/>
            <person name="Murphy C."/>
            <person name="Pearson M."/>
            <person name="Poon T.W."/>
            <person name="Priest M."/>
            <person name="Roberts A."/>
            <person name="Saif S."/>
            <person name="Shea T."/>
            <person name="Sisk P."/>
            <person name="Sykes S."/>
            <person name="Wortman J."/>
            <person name="Nusbaum C."/>
            <person name="Birren B."/>
        </authorList>
    </citation>
    <scope>NUCLEOTIDE SEQUENCE [LARGE SCALE GENOMIC DNA]</scope>
    <source>
        <strain evidence="4 5">CBS 160.54</strain>
    </source>
</reference>
<dbReference type="AlphaFoldDB" id="V9DCQ4"/>
<dbReference type="EMBL" id="KB822704">
    <property type="protein sequence ID" value="ETI24456.1"/>
    <property type="molecule type" value="Genomic_DNA"/>
</dbReference>
<keyword evidence="2" id="KW-0732">Signal</keyword>
<feature type="compositionally biased region" description="Low complexity" evidence="1">
    <location>
        <begin position="80"/>
        <end position="101"/>
    </location>
</feature>